<dbReference type="Proteomes" id="UP000759537">
    <property type="component" value="Unassembled WGS sequence"/>
</dbReference>
<comment type="similarity">
    <text evidence="2">Belongs to the TMEM170 family.</text>
</comment>
<reference evidence="8" key="1">
    <citation type="submission" date="2019-10" db="EMBL/GenBank/DDBJ databases">
        <authorList>
            <consortium name="DOE Joint Genome Institute"/>
            <person name="Kuo A."/>
            <person name="Miyauchi S."/>
            <person name="Kiss E."/>
            <person name="Drula E."/>
            <person name="Kohler A."/>
            <person name="Sanchez-Garcia M."/>
            <person name="Andreopoulos B."/>
            <person name="Barry K.W."/>
            <person name="Bonito G."/>
            <person name="Buee M."/>
            <person name="Carver A."/>
            <person name="Chen C."/>
            <person name="Cichocki N."/>
            <person name="Clum A."/>
            <person name="Culley D."/>
            <person name="Crous P.W."/>
            <person name="Fauchery L."/>
            <person name="Girlanda M."/>
            <person name="Hayes R."/>
            <person name="Keri Z."/>
            <person name="LaButti K."/>
            <person name="Lipzen A."/>
            <person name="Lombard V."/>
            <person name="Magnuson J."/>
            <person name="Maillard F."/>
            <person name="Morin E."/>
            <person name="Murat C."/>
            <person name="Nolan M."/>
            <person name="Ohm R."/>
            <person name="Pangilinan J."/>
            <person name="Pereira M."/>
            <person name="Perotto S."/>
            <person name="Peter M."/>
            <person name="Riley R."/>
            <person name="Sitrit Y."/>
            <person name="Stielow B."/>
            <person name="Szollosi G."/>
            <person name="Zifcakova L."/>
            <person name="Stursova M."/>
            <person name="Spatafora J.W."/>
            <person name="Tedersoo L."/>
            <person name="Vaario L.-M."/>
            <person name="Yamada A."/>
            <person name="Yan M."/>
            <person name="Wang P."/>
            <person name="Xu J."/>
            <person name="Bruns T."/>
            <person name="Baldrian P."/>
            <person name="Vilgalys R."/>
            <person name="Henrissat B."/>
            <person name="Grigoriev I.V."/>
            <person name="Hibbett D."/>
            <person name="Nagy L.G."/>
            <person name="Martin F.M."/>
        </authorList>
    </citation>
    <scope>NUCLEOTIDE SEQUENCE</scope>
    <source>
        <strain evidence="8">Prilba</strain>
    </source>
</reference>
<evidence type="ECO:0000256" key="4">
    <source>
        <dbReference type="ARBA" id="ARBA00022989"/>
    </source>
</evidence>
<keyword evidence="4 7" id="KW-1133">Transmembrane helix</keyword>
<dbReference type="EMBL" id="WHVB01000009">
    <property type="protein sequence ID" value="KAF8479660.1"/>
    <property type="molecule type" value="Genomic_DNA"/>
</dbReference>
<sequence>MSAAAQNQTPPWPSLYDPLIEFYNLEHHAPVQPGAHYLTRAGDVFRFTLYWMLIFLSLFFLFTGGVACFNILYPARRDDNKNGISLTGSSTPQPAPESHTEIPLTPLTSARSPDLLLSEVPGPVDIDERRAPQPRKNVRRSRITYALFTLLAFLVTALTASFIWSAVVGYVLYAVFKAGHFNISTWLPPVWALIITSCVVLGAFPSVIDRI</sequence>
<evidence type="ECO:0000256" key="3">
    <source>
        <dbReference type="ARBA" id="ARBA00022692"/>
    </source>
</evidence>
<reference evidence="8" key="2">
    <citation type="journal article" date="2020" name="Nat. Commun.">
        <title>Large-scale genome sequencing of mycorrhizal fungi provides insights into the early evolution of symbiotic traits.</title>
        <authorList>
            <person name="Miyauchi S."/>
            <person name="Kiss E."/>
            <person name="Kuo A."/>
            <person name="Drula E."/>
            <person name="Kohler A."/>
            <person name="Sanchez-Garcia M."/>
            <person name="Morin E."/>
            <person name="Andreopoulos B."/>
            <person name="Barry K.W."/>
            <person name="Bonito G."/>
            <person name="Buee M."/>
            <person name="Carver A."/>
            <person name="Chen C."/>
            <person name="Cichocki N."/>
            <person name="Clum A."/>
            <person name="Culley D."/>
            <person name="Crous P.W."/>
            <person name="Fauchery L."/>
            <person name="Girlanda M."/>
            <person name="Hayes R.D."/>
            <person name="Keri Z."/>
            <person name="LaButti K."/>
            <person name="Lipzen A."/>
            <person name="Lombard V."/>
            <person name="Magnuson J."/>
            <person name="Maillard F."/>
            <person name="Murat C."/>
            <person name="Nolan M."/>
            <person name="Ohm R.A."/>
            <person name="Pangilinan J."/>
            <person name="Pereira M.F."/>
            <person name="Perotto S."/>
            <person name="Peter M."/>
            <person name="Pfister S."/>
            <person name="Riley R."/>
            <person name="Sitrit Y."/>
            <person name="Stielow J.B."/>
            <person name="Szollosi G."/>
            <person name="Zifcakova L."/>
            <person name="Stursova M."/>
            <person name="Spatafora J.W."/>
            <person name="Tedersoo L."/>
            <person name="Vaario L.M."/>
            <person name="Yamada A."/>
            <person name="Yan M."/>
            <person name="Wang P."/>
            <person name="Xu J."/>
            <person name="Bruns T."/>
            <person name="Baldrian P."/>
            <person name="Vilgalys R."/>
            <person name="Dunand C."/>
            <person name="Henrissat B."/>
            <person name="Grigoriev I.V."/>
            <person name="Hibbett D."/>
            <person name="Nagy L.G."/>
            <person name="Martin F.M."/>
        </authorList>
    </citation>
    <scope>NUCLEOTIDE SEQUENCE</scope>
    <source>
        <strain evidence="8">Prilba</strain>
    </source>
</reference>
<feature type="transmembrane region" description="Helical" evidence="7">
    <location>
        <begin position="49"/>
        <end position="73"/>
    </location>
</feature>
<keyword evidence="3 7" id="KW-0812">Transmembrane</keyword>
<proteinExistence type="inferred from homology"/>
<gene>
    <name evidence="8" type="ORF">DFH94DRAFT_491888</name>
</gene>
<dbReference type="OrthoDB" id="2131401at2759"/>
<evidence type="ECO:0000256" key="7">
    <source>
        <dbReference type="SAM" id="Phobius"/>
    </source>
</evidence>
<dbReference type="AlphaFoldDB" id="A0A9P5MVG5"/>
<feature type="region of interest" description="Disordered" evidence="6">
    <location>
        <begin position="83"/>
        <end position="103"/>
    </location>
</feature>
<accession>A0A9P5MVG5</accession>
<feature type="transmembrane region" description="Helical" evidence="7">
    <location>
        <begin position="188"/>
        <end position="208"/>
    </location>
</feature>
<keyword evidence="5 7" id="KW-0472">Membrane</keyword>
<dbReference type="PANTHER" id="PTHR22779">
    <property type="entry name" value="SD17342P"/>
    <property type="match status" value="1"/>
</dbReference>
<evidence type="ECO:0000313" key="8">
    <source>
        <dbReference type="EMBL" id="KAF8479660.1"/>
    </source>
</evidence>
<dbReference type="GO" id="GO:0016020">
    <property type="term" value="C:membrane"/>
    <property type="evidence" value="ECO:0007669"/>
    <property type="project" value="UniProtKB-SubCell"/>
</dbReference>
<dbReference type="PANTHER" id="PTHR22779:SF6">
    <property type="entry name" value="SD17342P"/>
    <property type="match status" value="1"/>
</dbReference>
<organism evidence="8 9">
    <name type="scientific">Russula ochroleuca</name>
    <dbReference type="NCBI Taxonomy" id="152965"/>
    <lineage>
        <taxon>Eukaryota</taxon>
        <taxon>Fungi</taxon>
        <taxon>Dikarya</taxon>
        <taxon>Basidiomycota</taxon>
        <taxon>Agaricomycotina</taxon>
        <taxon>Agaricomycetes</taxon>
        <taxon>Russulales</taxon>
        <taxon>Russulaceae</taxon>
        <taxon>Russula</taxon>
    </lineage>
</organism>
<name>A0A9P5MVG5_9AGAM</name>
<evidence type="ECO:0000256" key="6">
    <source>
        <dbReference type="SAM" id="MobiDB-lite"/>
    </source>
</evidence>
<keyword evidence="9" id="KW-1185">Reference proteome</keyword>
<comment type="subcellular location">
    <subcellularLocation>
        <location evidence="1">Membrane</location>
        <topology evidence="1">Multi-pass membrane protein</topology>
    </subcellularLocation>
</comment>
<feature type="transmembrane region" description="Helical" evidence="7">
    <location>
        <begin position="145"/>
        <end position="176"/>
    </location>
</feature>
<evidence type="ECO:0000256" key="5">
    <source>
        <dbReference type="ARBA" id="ARBA00023136"/>
    </source>
</evidence>
<feature type="compositionally biased region" description="Polar residues" evidence="6">
    <location>
        <begin position="83"/>
        <end position="92"/>
    </location>
</feature>
<evidence type="ECO:0000256" key="2">
    <source>
        <dbReference type="ARBA" id="ARBA00006325"/>
    </source>
</evidence>
<evidence type="ECO:0000256" key="1">
    <source>
        <dbReference type="ARBA" id="ARBA00004141"/>
    </source>
</evidence>
<comment type="caution">
    <text evidence="8">The sequence shown here is derived from an EMBL/GenBank/DDBJ whole genome shotgun (WGS) entry which is preliminary data.</text>
</comment>
<protein>
    <submittedName>
        <fullName evidence="8">Uncharacterized protein</fullName>
    </submittedName>
</protein>
<dbReference type="InterPro" id="IPR019334">
    <property type="entry name" value="TMEM170A/B/YPR153W-like"/>
</dbReference>
<evidence type="ECO:0000313" key="9">
    <source>
        <dbReference type="Proteomes" id="UP000759537"/>
    </source>
</evidence>